<evidence type="ECO:0000313" key="13">
    <source>
        <dbReference type="Proteomes" id="UP000678499"/>
    </source>
</evidence>
<keyword evidence="3" id="KW-0479">Metal-binding</keyword>
<keyword evidence="9" id="KW-0539">Nucleus</keyword>
<protein>
    <recommendedName>
        <fullName evidence="11">XPA C-terminal domain-containing protein</fullName>
    </recommendedName>
</protein>
<evidence type="ECO:0000256" key="4">
    <source>
        <dbReference type="ARBA" id="ARBA00022763"/>
    </source>
</evidence>
<keyword evidence="8" id="KW-0234">DNA repair</keyword>
<keyword evidence="6" id="KW-0862">Zinc</keyword>
<evidence type="ECO:0000256" key="10">
    <source>
        <dbReference type="SAM" id="MobiDB-lite"/>
    </source>
</evidence>
<evidence type="ECO:0000313" key="12">
    <source>
        <dbReference type="EMBL" id="CAD7281867.1"/>
    </source>
</evidence>
<dbReference type="PANTHER" id="PTHR10142:SF0">
    <property type="entry name" value="DNA REPAIR PROTEIN COMPLEMENTING XP-A CELLS"/>
    <property type="match status" value="1"/>
</dbReference>
<keyword evidence="7" id="KW-0238">DNA-binding</keyword>
<evidence type="ECO:0000256" key="8">
    <source>
        <dbReference type="ARBA" id="ARBA00023204"/>
    </source>
</evidence>
<evidence type="ECO:0000256" key="9">
    <source>
        <dbReference type="ARBA" id="ARBA00023242"/>
    </source>
</evidence>
<dbReference type="Gene3D" id="3.90.530.10">
    <property type="entry name" value="XPA C-terminal domain"/>
    <property type="match status" value="1"/>
</dbReference>
<dbReference type="GO" id="GO:1901255">
    <property type="term" value="P:nucleotide-excision repair involved in interstrand cross-link repair"/>
    <property type="evidence" value="ECO:0007669"/>
    <property type="project" value="TreeGrafter"/>
</dbReference>
<feature type="compositionally biased region" description="Basic residues" evidence="10">
    <location>
        <begin position="259"/>
        <end position="268"/>
    </location>
</feature>
<dbReference type="NCBIfam" id="TIGR00598">
    <property type="entry name" value="rad14"/>
    <property type="match status" value="1"/>
</dbReference>
<dbReference type="GO" id="GO:0000715">
    <property type="term" value="P:nucleotide-excision repair, DNA damage recognition"/>
    <property type="evidence" value="ECO:0007669"/>
    <property type="project" value="TreeGrafter"/>
</dbReference>
<evidence type="ECO:0000256" key="5">
    <source>
        <dbReference type="ARBA" id="ARBA00022771"/>
    </source>
</evidence>
<reference evidence="12" key="1">
    <citation type="submission" date="2020-11" db="EMBL/GenBank/DDBJ databases">
        <authorList>
            <person name="Tran Van P."/>
        </authorList>
    </citation>
    <scope>NUCLEOTIDE SEQUENCE</scope>
</reference>
<evidence type="ECO:0000256" key="7">
    <source>
        <dbReference type="ARBA" id="ARBA00023125"/>
    </source>
</evidence>
<comment type="similarity">
    <text evidence="2">Belongs to the XPA family.</text>
</comment>
<comment type="subcellular location">
    <subcellularLocation>
        <location evidence="1">Nucleus</location>
    </subcellularLocation>
</comment>
<dbReference type="GO" id="GO:0008270">
    <property type="term" value="F:zinc ion binding"/>
    <property type="evidence" value="ECO:0007669"/>
    <property type="project" value="UniProtKB-KW"/>
</dbReference>
<gene>
    <name evidence="12" type="ORF">NMOB1V02_LOCUS9502</name>
</gene>
<feature type="region of interest" description="Disordered" evidence="10">
    <location>
        <begin position="243"/>
        <end position="268"/>
    </location>
</feature>
<dbReference type="Pfam" id="PF01286">
    <property type="entry name" value="XPA_N"/>
    <property type="match status" value="1"/>
</dbReference>
<dbReference type="EMBL" id="OA885283">
    <property type="protein sequence ID" value="CAD7281867.1"/>
    <property type="molecule type" value="Genomic_DNA"/>
</dbReference>
<dbReference type="GO" id="GO:0006284">
    <property type="term" value="P:base-excision repair"/>
    <property type="evidence" value="ECO:0007669"/>
    <property type="project" value="TreeGrafter"/>
</dbReference>
<feature type="non-terminal residue" evidence="12">
    <location>
        <position position="268"/>
    </location>
</feature>
<evidence type="ECO:0000256" key="6">
    <source>
        <dbReference type="ARBA" id="ARBA00022833"/>
    </source>
</evidence>
<dbReference type="InterPro" id="IPR022652">
    <property type="entry name" value="Znf_XPA_CS"/>
</dbReference>
<dbReference type="GO" id="GO:0070914">
    <property type="term" value="P:UV-damage excision repair"/>
    <property type="evidence" value="ECO:0007669"/>
    <property type="project" value="TreeGrafter"/>
</dbReference>
<dbReference type="FunFam" id="3.90.530.10:FF:000001">
    <property type="entry name" value="DNA repair protein complementing XP-A cells"/>
    <property type="match status" value="1"/>
</dbReference>
<dbReference type="SUPFAM" id="SSF57716">
    <property type="entry name" value="Glucocorticoid receptor-like (DNA-binding domain)"/>
    <property type="match status" value="1"/>
</dbReference>
<feature type="compositionally biased region" description="Basic and acidic residues" evidence="10">
    <location>
        <begin position="248"/>
        <end position="258"/>
    </location>
</feature>
<dbReference type="Pfam" id="PF05181">
    <property type="entry name" value="XPA_C"/>
    <property type="match status" value="1"/>
</dbReference>
<organism evidence="12">
    <name type="scientific">Notodromas monacha</name>
    <dbReference type="NCBI Taxonomy" id="399045"/>
    <lineage>
        <taxon>Eukaryota</taxon>
        <taxon>Metazoa</taxon>
        <taxon>Ecdysozoa</taxon>
        <taxon>Arthropoda</taxon>
        <taxon>Crustacea</taxon>
        <taxon>Oligostraca</taxon>
        <taxon>Ostracoda</taxon>
        <taxon>Podocopa</taxon>
        <taxon>Podocopida</taxon>
        <taxon>Cypridocopina</taxon>
        <taxon>Cypridoidea</taxon>
        <taxon>Cyprididae</taxon>
        <taxon>Notodromas</taxon>
    </lineage>
</organism>
<dbReference type="EMBL" id="CAJPEX010003246">
    <property type="protein sequence ID" value="CAG0922019.1"/>
    <property type="molecule type" value="Genomic_DNA"/>
</dbReference>
<dbReference type="GO" id="GO:0003684">
    <property type="term" value="F:damaged DNA binding"/>
    <property type="evidence" value="ECO:0007669"/>
    <property type="project" value="InterPro"/>
</dbReference>
<keyword evidence="5" id="KW-0863">Zinc-finger</keyword>
<dbReference type="Proteomes" id="UP000678499">
    <property type="component" value="Unassembled WGS sequence"/>
</dbReference>
<sequence>MTSMFDNSDDEWDAPPAAKKANVDAEEPLSLSSPSSTGVTLTNEQKKRIEANRQKALMIQRERESRAKKEQWKAEKAAKVAKQVENDKRKAAILSHAERIVQYNDTKLIDSGSGFFVSEGDLIECESKEKRVVLTEKKAPILAHDGQPDCDECGKGFSASYLFEHFDEPVCDACRDKDEKHALITKTDARNEFLLKDCDLDLREPLLRFLTRPNPHNQRWGQMKLYLRLQVEKRALEVWGSEEALEEEHERRGGNKERTKQKRMEKKV</sequence>
<evidence type="ECO:0000259" key="11">
    <source>
        <dbReference type="Pfam" id="PF05181"/>
    </source>
</evidence>
<dbReference type="CDD" id="cd21076">
    <property type="entry name" value="DBD_XPA"/>
    <property type="match status" value="1"/>
</dbReference>
<dbReference type="PANTHER" id="PTHR10142">
    <property type="entry name" value="DNA REPAIR PROTEIN COMPLEMENTING XP-A CELLS"/>
    <property type="match status" value="1"/>
</dbReference>
<evidence type="ECO:0000256" key="2">
    <source>
        <dbReference type="ARBA" id="ARBA00005548"/>
    </source>
</evidence>
<dbReference type="AlphaFoldDB" id="A0A7R9BX49"/>
<dbReference type="InterPro" id="IPR009061">
    <property type="entry name" value="DNA-bd_dom_put_sf"/>
</dbReference>
<feature type="region of interest" description="Disordered" evidence="10">
    <location>
        <begin position="1"/>
        <end position="51"/>
    </location>
</feature>
<proteinExistence type="inferred from homology"/>
<evidence type="ECO:0000256" key="3">
    <source>
        <dbReference type="ARBA" id="ARBA00022723"/>
    </source>
</evidence>
<keyword evidence="13" id="KW-1185">Reference proteome</keyword>
<name>A0A7R9BX49_9CRUS</name>
<dbReference type="OrthoDB" id="68328at2759"/>
<feature type="domain" description="XPA C-terminal" evidence="11">
    <location>
        <begin position="180"/>
        <end position="231"/>
    </location>
</feature>
<dbReference type="InterPro" id="IPR000465">
    <property type="entry name" value="XPA/RAD14"/>
</dbReference>
<dbReference type="InterPro" id="IPR037129">
    <property type="entry name" value="XPA_sf"/>
</dbReference>
<dbReference type="SUPFAM" id="SSF46955">
    <property type="entry name" value="Putative DNA-binding domain"/>
    <property type="match status" value="1"/>
</dbReference>
<accession>A0A7R9BX49</accession>
<keyword evidence="4" id="KW-0227">DNA damage</keyword>
<dbReference type="GO" id="GO:0000110">
    <property type="term" value="C:nucleotide-excision repair factor 1 complex"/>
    <property type="evidence" value="ECO:0007669"/>
    <property type="project" value="TreeGrafter"/>
</dbReference>
<evidence type="ECO:0000256" key="1">
    <source>
        <dbReference type="ARBA" id="ARBA00004123"/>
    </source>
</evidence>
<dbReference type="InterPro" id="IPR022656">
    <property type="entry name" value="XPA_C"/>
</dbReference>